<sequence>MTQPQFNFSGLTPDIIWQAMAEIGIRAESGLLALNSYENRVYQFTDEEKQRYVVKFYRPQRWNKAQILEEHQFCLALQQSDIPVIAPLVINGHSLHDHQGFLFALYPSVGGRNFEVDNDDQLESVGHYLGQIHQIGPTSHFAHRRSLCDLSSIDSPIEIIGNCELIPSSLRGQIIQTMEKLLCEITPSLNQPFTTRRLHGDCHPSNILWRDGPVFVDFDDIVNGPAIQDIWMLLNGEQNDKRMQLDILLESYQSFCHFDVNELKLIEPLRGLRMLNYMAWIAKRWQDPAFPNAFPWFQQAPYWQNQINTLEEQIRTIQQPPLTLFSQW</sequence>
<evidence type="ECO:0000256" key="2">
    <source>
        <dbReference type="ARBA" id="ARBA00022527"/>
    </source>
</evidence>
<feature type="site" description="ATP" evidence="11">
    <location>
        <position position="36"/>
    </location>
</feature>
<keyword evidence="3 11" id="KW-0597">Phosphoprotein</keyword>
<comment type="catalytic activity">
    <reaction evidence="11">
        <text>L-seryl-[protein] + ATP = O-phospho-L-seryl-[protein] + ADP + H(+)</text>
        <dbReference type="Rhea" id="RHEA:17989"/>
        <dbReference type="Rhea" id="RHEA-COMP:9863"/>
        <dbReference type="Rhea" id="RHEA-COMP:11604"/>
        <dbReference type="ChEBI" id="CHEBI:15378"/>
        <dbReference type="ChEBI" id="CHEBI:29999"/>
        <dbReference type="ChEBI" id="CHEBI:30616"/>
        <dbReference type="ChEBI" id="CHEBI:83421"/>
        <dbReference type="ChEBI" id="CHEBI:456216"/>
        <dbReference type="EC" id="2.7.11.1"/>
    </reaction>
</comment>
<dbReference type="GO" id="GO:0000287">
    <property type="term" value="F:magnesium ion binding"/>
    <property type="evidence" value="ECO:0007669"/>
    <property type="project" value="UniProtKB-UniRule"/>
</dbReference>
<dbReference type="GO" id="GO:0005737">
    <property type="term" value="C:cytoplasm"/>
    <property type="evidence" value="ECO:0007669"/>
    <property type="project" value="UniProtKB-SubCell"/>
</dbReference>
<dbReference type="Pfam" id="PF01636">
    <property type="entry name" value="APH"/>
    <property type="match status" value="1"/>
</dbReference>
<keyword evidence="2 11" id="KW-0723">Serine/threonine-protein kinase</keyword>
<dbReference type="PANTHER" id="PTHR39573:SF1">
    <property type="entry name" value="STRESS RESPONSE KINASE A"/>
    <property type="match status" value="1"/>
</dbReference>
<comment type="catalytic activity">
    <reaction evidence="11">
        <text>L-threonyl-[protein] + ATP = O-phospho-L-threonyl-[protein] + ADP + H(+)</text>
        <dbReference type="Rhea" id="RHEA:46608"/>
        <dbReference type="Rhea" id="RHEA-COMP:11060"/>
        <dbReference type="Rhea" id="RHEA-COMP:11605"/>
        <dbReference type="ChEBI" id="CHEBI:15378"/>
        <dbReference type="ChEBI" id="CHEBI:30013"/>
        <dbReference type="ChEBI" id="CHEBI:30616"/>
        <dbReference type="ChEBI" id="CHEBI:61977"/>
        <dbReference type="ChEBI" id="CHEBI:456216"/>
        <dbReference type="EC" id="2.7.11.1"/>
    </reaction>
</comment>
<dbReference type="Gene3D" id="3.30.200.70">
    <property type="match status" value="1"/>
</dbReference>
<keyword evidence="7 11" id="KW-0418">Kinase</keyword>
<evidence type="ECO:0000256" key="4">
    <source>
        <dbReference type="ARBA" id="ARBA00022679"/>
    </source>
</evidence>
<evidence type="ECO:0000256" key="7">
    <source>
        <dbReference type="ARBA" id="ARBA00022777"/>
    </source>
</evidence>
<dbReference type="RefSeq" id="WP_306102252.1">
    <property type="nucleotide sequence ID" value="NZ_CP162601.1"/>
</dbReference>
<keyword evidence="10 11" id="KW-0346">Stress response</keyword>
<evidence type="ECO:0000256" key="6">
    <source>
        <dbReference type="ARBA" id="ARBA00022741"/>
    </source>
</evidence>
<comment type="function">
    <text evidence="11">A protein kinase that phosphorylates Ser and Thr residues. Probably acts to suppress the effects of stress linked to accumulation of reactive oxygen species. Probably involved in the extracytoplasmic stress response.</text>
</comment>
<evidence type="ECO:0000259" key="12">
    <source>
        <dbReference type="Pfam" id="PF01636"/>
    </source>
</evidence>
<keyword evidence="4 11" id="KW-0808">Transferase</keyword>
<evidence type="ECO:0000256" key="10">
    <source>
        <dbReference type="ARBA" id="ARBA00023016"/>
    </source>
</evidence>
<comment type="subcellular location">
    <subcellularLocation>
        <location evidence="11">Cytoplasm</location>
    </subcellularLocation>
</comment>
<evidence type="ECO:0000313" key="13">
    <source>
        <dbReference type="EMBL" id="XDK25053.1"/>
    </source>
</evidence>
<comment type="subunit">
    <text evidence="11">Monomer.</text>
</comment>
<name>A0AB39HFD2_9VIBR</name>
<organism evidence="13">
    <name type="scientific">Vibrio sp. HB236076</name>
    <dbReference type="NCBI Taxonomy" id="3232307"/>
    <lineage>
        <taxon>Bacteria</taxon>
        <taxon>Pseudomonadati</taxon>
        <taxon>Pseudomonadota</taxon>
        <taxon>Gammaproteobacteria</taxon>
        <taxon>Vibrionales</taxon>
        <taxon>Vibrionaceae</taxon>
        <taxon>Vibrio</taxon>
    </lineage>
</organism>
<feature type="active site" description="Proton acceptor" evidence="11">
    <location>
        <position position="201"/>
    </location>
</feature>
<evidence type="ECO:0000256" key="5">
    <source>
        <dbReference type="ARBA" id="ARBA00022723"/>
    </source>
</evidence>
<dbReference type="Gene3D" id="1.10.510.10">
    <property type="entry name" value="Transferase(Phosphotransferase) domain 1"/>
    <property type="match status" value="1"/>
</dbReference>
<evidence type="ECO:0000256" key="8">
    <source>
        <dbReference type="ARBA" id="ARBA00022840"/>
    </source>
</evidence>
<dbReference type="InterPro" id="IPR002575">
    <property type="entry name" value="Aminoglycoside_PTrfase"/>
</dbReference>
<reference evidence="13" key="1">
    <citation type="submission" date="2024-07" db="EMBL/GenBank/DDBJ databases">
        <title>Genome Analysis of a Potential Novel Vibrio Species Secreting pH- and Thermo-stable Alginate Lyase and its Application in Producing Alginate Oligosaccharides.</title>
        <authorList>
            <person name="Huang H."/>
            <person name="Bao K."/>
        </authorList>
    </citation>
    <scope>NUCLEOTIDE SEQUENCE</scope>
    <source>
        <strain evidence="13">HB236076</strain>
    </source>
</reference>
<protein>
    <recommendedName>
        <fullName evidence="11">Stress response kinase A</fullName>
        <ecNumber evidence="11">2.7.11.1</ecNumber>
    </recommendedName>
    <alternativeName>
        <fullName evidence="11">Serine/threonine-protein kinase SrkA</fullName>
    </alternativeName>
</protein>
<feature type="binding site" evidence="11">
    <location>
        <position position="217"/>
    </location>
    <ligand>
        <name>Mg(2+)</name>
        <dbReference type="ChEBI" id="CHEBI:18420"/>
    </ligand>
</feature>
<keyword evidence="5 11" id="KW-0479">Metal-binding</keyword>
<dbReference type="NCBIfam" id="NF008738">
    <property type="entry name" value="PRK11768.1"/>
    <property type="match status" value="1"/>
</dbReference>
<dbReference type="InterPro" id="IPR032882">
    <property type="entry name" value="SrkA/RdoA"/>
</dbReference>
<dbReference type="PANTHER" id="PTHR39573">
    <property type="entry name" value="STRESS RESPONSE KINASE A"/>
    <property type="match status" value="1"/>
</dbReference>
<evidence type="ECO:0000256" key="9">
    <source>
        <dbReference type="ARBA" id="ARBA00022842"/>
    </source>
</evidence>
<feature type="domain" description="Aminoglycoside phosphotransferase" evidence="12">
    <location>
        <begin position="36"/>
        <end position="253"/>
    </location>
</feature>
<dbReference type="AlphaFoldDB" id="A0AB39HFD2"/>
<keyword evidence="9 11" id="KW-0460">Magnesium</keyword>
<keyword evidence="6 11" id="KW-0547">Nucleotide-binding</keyword>
<dbReference type="EC" id="2.7.11.1" evidence="11"/>
<evidence type="ECO:0000256" key="1">
    <source>
        <dbReference type="ARBA" id="ARBA00022490"/>
    </source>
</evidence>
<comment type="cofactor">
    <cofactor evidence="11">
        <name>Mg(2+)</name>
        <dbReference type="ChEBI" id="CHEBI:18420"/>
    </cofactor>
</comment>
<comment type="similarity">
    <text evidence="11">Belongs to the SrkA/RdoA protein kinase family.</text>
</comment>
<evidence type="ECO:0000256" key="11">
    <source>
        <dbReference type="HAMAP-Rule" id="MF_01497"/>
    </source>
</evidence>
<dbReference type="GO" id="GO:0004674">
    <property type="term" value="F:protein serine/threonine kinase activity"/>
    <property type="evidence" value="ECO:0007669"/>
    <property type="project" value="UniProtKB-UniRule"/>
</dbReference>
<dbReference type="HAMAP" id="MF_01497">
    <property type="entry name" value="SrkA_kinase"/>
    <property type="match status" value="1"/>
</dbReference>
<feature type="binding site" evidence="11">
    <location>
        <position position="206"/>
    </location>
    <ligand>
        <name>Mg(2+)</name>
        <dbReference type="ChEBI" id="CHEBI:18420"/>
    </ligand>
</feature>
<keyword evidence="1 11" id="KW-0963">Cytoplasm</keyword>
<accession>A0AB39HFD2</accession>
<dbReference type="KEGG" id="vih:AB0763_13135"/>
<proteinExistence type="inferred from homology"/>
<feature type="active site" evidence="11">
    <location>
        <position position="217"/>
    </location>
</feature>
<dbReference type="Gene3D" id="1.20.1270.170">
    <property type="match status" value="1"/>
</dbReference>
<evidence type="ECO:0000256" key="3">
    <source>
        <dbReference type="ARBA" id="ARBA00022553"/>
    </source>
</evidence>
<keyword evidence="8 11" id="KW-0067">ATP-binding</keyword>
<dbReference type="EMBL" id="CP162601">
    <property type="protein sequence ID" value="XDK25053.1"/>
    <property type="molecule type" value="Genomic_DNA"/>
</dbReference>
<dbReference type="GO" id="GO:0005524">
    <property type="term" value="F:ATP binding"/>
    <property type="evidence" value="ECO:0007669"/>
    <property type="project" value="UniProtKB-UniRule"/>
</dbReference>
<dbReference type="SUPFAM" id="SSF56112">
    <property type="entry name" value="Protein kinase-like (PK-like)"/>
    <property type="match status" value="1"/>
</dbReference>
<gene>
    <name evidence="11" type="primary">srkA</name>
    <name evidence="13" type="ORF">AB0763_13135</name>
</gene>
<dbReference type="InterPro" id="IPR011009">
    <property type="entry name" value="Kinase-like_dom_sf"/>
</dbReference>